<comment type="caution">
    <text evidence="1">The sequence shown here is derived from an EMBL/GenBank/DDBJ whole genome shotgun (WGS) entry which is preliminary data.</text>
</comment>
<dbReference type="RefSeq" id="WP_148351079.1">
    <property type="nucleotide sequence ID" value="NZ_JBHSBF010000036.1"/>
</dbReference>
<dbReference type="Proteomes" id="UP000322634">
    <property type="component" value="Unassembled WGS sequence"/>
</dbReference>
<sequence>MGYEVEFWDAETAQQTIPLSTEDYESLNTALRAAARDPFDPAHSKGTPDVHVRRVRFGVHVRGAASVFVDPQAKKLRVFDVRWKG</sequence>
<reference evidence="1 2" key="1">
    <citation type="submission" date="2019-08" db="EMBL/GenBank/DDBJ databases">
        <title>Actinomadura sp. nov. CYP1-5 isolated from mountain soil.</title>
        <authorList>
            <person name="Songsumanus A."/>
            <person name="Kuncharoen N."/>
            <person name="Kudo T."/>
            <person name="Yuki M."/>
            <person name="Igarashi Y."/>
            <person name="Tanasupawat S."/>
        </authorList>
    </citation>
    <scope>NUCLEOTIDE SEQUENCE [LARGE SCALE GENOMIC DNA]</scope>
    <source>
        <strain evidence="1 2">GKU157</strain>
    </source>
</reference>
<evidence type="ECO:0000313" key="2">
    <source>
        <dbReference type="Proteomes" id="UP000322634"/>
    </source>
</evidence>
<gene>
    <name evidence="1" type="ORF">FXF65_17895</name>
</gene>
<evidence type="ECO:0000313" key="1">
    <source>
        <dbReference type="EMBL" id="TYC14694.1"/>
    </source>
</evidence>
<dbReference type="OrthoDB" id="3483517at2"/>
<organism evidence="1 2">
    <name type="scientific">Actinomadura syzygii</name>
    <dbReference type="NCBI Taxonomy" id="1427538"/>
    <lineage>
        <taxon>Bacteria</taxon>
        <taxon>Bacillati</taxon>
        <taxon>Actinomycetota</taxon>
        <taxon>Actinomycetes</taxon>
        <taxon>Streptosporangiales</taxon>
        <taxon>Thermomonosporaceae</taxon>
        <taxon>Actinomadura</taxon>
    </lineage>
</organism>
<accession>A0A5D0U9L4</accession>
<dbReference type="AlphaFoldDB" id="A0A5D0U9L4"/>
<proteinExistence type="predicted"/>
<name>A0A5D0U9L4_9ACTN</name>
<dbReference type="EMBL" id="VSFF01000006">
    <property type="protein sequence ID" value="TYC14694.1"/>
    <property type="molecule type" value="Genomic_DNA"/>
</dbReference>
<keyword evidence="2" id="KW-1185">Reference proteome</keyword>
<protein>
    <submittedName>
        <fullName evidence="1">Uncharacterized protein</fullName>
    </submittedName>
</protein>